<accession>A0A261F8L0</accession>
<dbReference type="EMBL" id="MWWU01000004">
    <property type="protein sequence ID" value="OZG55226.1"/>
    <property type="molecule type" value="Genomic_DNA"/>
</dbReference>
<dbReference type="InterPro" id="IPR008189">
    <property type="entry name" value="rRNA_ssu_MeTfrase_I"/>
</dbReference>
<keyword evidence="3 6" id="KW-0489">Methyltransferase</keyword>
<evidence type="ECO:0000256" key="1">
    <source>
        <dbReference type="ARBA" id="ARBA00022490"/>
    </source>
</evidence>
<dbReference type="FunFam" id="3.30.950.10:FF:000002">
    <property type="entry name" value="Ribosomal RNA small subunit methyltransferase I"/>
    <property type="match status" value="1"/>
</dbReference>
<dbReference type="NCBIfam" id="TIGR00096">
    <property type="entry name" value="16S rRNA (cytidine(1402)-2'-O)-methyltransferase"/>
    <property type="match status" value="1"/>
</dbReference>
<evidence type="ECO:0000256" key="2">
    <source>
        <dbReference type="ARBA" id="ARBA00022552"/>
    </source>
</evidence>
<comment type="similarity">
    <text evidence="6">Belongs to the methyltransferase superfamily. RsmI family.</text>
</comment>
<dbReference type="InterPro" id="IPR000878">
    <property type="entry name" value="4pyrrol_Mease"/>
</dbReference>
<evidence type="ECO:0000313" key="9">
    <source>
        <dbReference type="Proteomes" id="UP000228976"/>
    </source>
</evidence>
<proteinExistence type="inferred from homology"/>
<dbReference type="InterPro" id="IPR035996">
    <property type="entry name" value="4pyrrol_Methylase_sf"/>
</dbReference>
<gene>
    <name evidence="6" type="primary">rsmI</name>
    <name evidence="8" type="ORF">AEAE_1204</name>
</gene>
<evidence type="ECO:0000256" key="3">
    <source>
        <dbReference type="ARBA" id="ARBA00022603"/>
    </source>
</evidence>
<dbReference type="HAMAP" id="MF_01877">
    <property type="entry name" value="16SrRNA_methyltr_I"/>
    <property type="match status" value="1"/>
</dbReference>
<dbReference type="CDD" id="cd11648">
    <property type="entry name" value="RsmI"/>
    <property type="match status" value="1"/>
</dbReference>
<evidence type="ECO:0000259" key="7">
    <source>
        <dbReference type="Pfam" id="PF00590"/>
    </source>
</evidence>
<dbReference type="InterPro" id="IPR014776">
    <property type="entry name" value="4pyrrole_Mease_sub2"/>
</dbReference>
<dbReference type="Proteomes" id="UP000228976">
    <property type="component" value="Unassembled WGS sequence"/>
</dbReference>
<keyword evidence="2 6" id="KW-0698">rRNA processing</keyword>
<dbReference type="InterPro" id="IPR014777">
    <property type="entry name" value="4pyrrole_Mease_sub1"/>
</dbReference>
<dbReference type="GO" id="GO:0005737">
    <property type="term" value="C:cytoplasm"/>
    <property type="evidence" value="ECO:0007669"/>
    <property type="project" value="UniProtKB-SubCell"/>
</dbReference>
<keyword evidence="4 6" id="KW-0808">Transferase</keyword>
<comment type="subcellular location">
    <subcellularLocation>
        <location evidence="6">Cytoplasm</location>
    </subcellularLocation>
</comment>
<keyword evidence="9" id="KW-1185">Reference proteome</keyword>
<dbReference type="Pfam" id="PF00590">
    <property type="entry name" value="TP_methylase"/>
    <property type="match status" value="1"/>
</dbReference>
<dbReference type="PANTHER" id="PTHR46111">
    <property type="entry name" value="RIBOSOMAL RNA SMALL SUBUNIT METHYLTRANSFERASE I"/>
    <property type="match status" value="1"/>
</dbReference>
<comment type="catalytic activity">
    <reaction evidence="6">
        <text>cytidine(1402) in 16S rRNA + S-adenosyl-L-methionine = 2'-O-methylcytidine(1402) in 16S rRNA + S-adenosyl-L-homocysteine + H(+)</text>
        <dbReference type="Rhea" id="RHEA:42924"/>
        <dbReference type="Rhea" id="RHEA-COMP:10285"/>
        <dbReference type="Rhea" id="RHEA-COMP:10286"/>
        <dbReference type="ChEBI" id="CHEBI:15378"/>
        <dbReference type="ChEBI" id="CHEBI:57856"/>
        <dbReference type="ChEBI" id="CHEBI:59789"/>
        <dbReference type="ChEBI" id="CHEBI:74495"/>
        <dbReference type="ChEBI" id="CHEBI:82748"/>
        <dbReference type="EC" id="2.1.1.198"/>
    </reaction>
</comment>
<dbReference type="Gene3D" id="3.30.950.10">
    <property type="entry name" value="Methyltransferase, Cobalt-precorrin-4 Transmethylase, Domain 2"/>
    <property type="match status" value="1"/>
</dbReference>
<protein>
    <recommendedName>
        <fullName evidence="6">Ribosomal RNA small subunit methyltransferase I</fullName>
        <ecNumber evidence="6">2.1.1.198</ecNumber>
    </recommendedName>
    <alternativeName>
        <fullName evidence="6">16S rRNA 2'-O-ribose C1402 methyltransferase</fullName>
    </alternativeName>
    <alternativeName>
        <fullName evidence="6">rRNA (cytidine-2'-O-)-methyltransferase RsmI</fullName>
    </alternativeName>
</protein>
<organism evidence="8 9">
    <name type="scientific">Aeriscardovia aeriphila</name>
    <dbReference type="NCBI Taxonomy" id="218139"/>
    <lineage>
        <taxon>Bacteria</taxon>
        <taxon>Bacillati</taxon>
        <taxon>Actinomycetota</taxon>
        <taxon>Actinomycetes</taxon>
        <taxon>Bifidobacteriales</taxon>
        <taxon>Bifidobacteriaceae</taxon>
        <taxon>Aeriscardovia</taxon>
    </lineage>
</organism>
<reference evidence="8 9" key="1">
    <citation type="journal article" date="2017" name="BMC Genomics">
        <title>Comparative genomic and phylogenomic analyses of the Bifidobacteriaceae family.</title>
        <authorList>
            <person name="Lugli G.A."/>
            <person name="Milani C."/>
            <person name="Turroni F."/>
            <person name="Duranti S."/>
            <person name="Mancabelli L."/>
            <person name="Mangifesta M."/>
            <person name="Ferrario C."/>
            <person name="Modesto M."/>
            <person name="Mattarelli P."/>
            <person name="Jiri K."/>
            <person name="van Sinderen D."/>
            <person name="Ventura M."/>
        </authorList>
    </citation>
    <scope>NUCLEOTIDE SEQUENCE [LARGE SCALE GENOMIC DNA]</scope>
    <source>
        <strain evidence="8 9">LMG 21773</strain>
    </source>
</reference>
<dbReference type="RefSeq" id="WP_094690281.1">
    <property type="nucleotide sequence ID" value="NZ_JACBYZ010000001.1"/>
</dbReference>
<dbReference type="EC" id="2.1.1.198" evidence="6"/>
<dbReference type="GO" id="GO:0070677">
    <property type="term" value="F:rRNA (cytosine-2'-O-)-methyltransferase activity"/>
    <property type="evidence" value="ECO:0007669"/>
    <property type="project" value="UniProtKB-UniRule"/>
</dbReference>
<dbReference type="SUPFAM" id="SSF53790">
    <property type="entry name" value="Tetrapyrrole methylase"/>
    <property type="match status" value="1"/>
</dbReference>
<dbReference type="InterPro" id="IPR018063">
    <property type="entry name" value="SAM_MeTrfase_RsmI_CS"/>
</dbReference>
<sequence length="355" mass="38780">MAHDAAHHALENYEANEASEHSAEQEGVQHFSRDPRAVKEAAGEVSYANEITASNGQDGGEKRGRVILAATPIGNVGDASARLRYNLAHADIVAAEDTRRLYDLANRLGIHVSGRVVAYHDHNEDAKADGLLDEVEKGATILVVSDAGMPTVNDPGHAIVGRAIARNIPLTCAPGPSAVLDAIALAGLPTDRFCYEGFMPRKHSEKLTRLRSLLTEQRTIVFFETAQRISETMHAFEEVFPADRPMALARELTKEHEEIRRSTVAGIARGVEQDPPRGEIVLVIQGASSEEVRENAAATIMSVEDMAREALRLSQQQNIRVKDAISQVVEAHPLPDGSFVRRKQVYQAVLELQEN</sequence>
<comment type="caution">
    <text evidence="8">The sequence shown here is derived from an EMBL/GenBank/DDBJ whole genome shotgun (WGS) entry which is preliminary data.</text>
</comment>
<name>A0A261F8L0_9BIFI</name>
<dbReference type="AlphaFoldDB" id="A0A261F8L0"/>
<comment type="function">
    <text evidence="6">Catalyzes the 2'-O-methylation of the ribose of cytidine 1402 (C1402) in 16S rRNA.</text>
</comment>
<keyword evidence="5 6" id="KW-0949">S-adenosyl-L-methionine</keyword>
<dbReference type="PROSITE" id="PS01296">
    <property type="entry name" value="RSMI"/>
    <property type="match status" value="1"/>
</dbReference>
<dbReference type="OrthoDB" id="9809084at2"/>
<feature type="domain" description="Tetrapyrrole methylase" evidence="7">
    <location>
        <begin position="66"/>
        <end position="266"/>
    </location>
</feature>
<evidence type="ECO:0000256" key="4">
    <source>
        <dbReference type="ARBA" id="ARBA00022679"/>
    </source>
</evidence>
<keyword evidence="1 6" id="KW-0963">Cytoplasm</keyword>
<evidence type="ECO:0000256" key="5">
    <source>
        <dbReference type="ARBA" id="ARBA00022691"/>
    </source>
</evidence>
<dbReference type="PANTHER" id="PTHR46111:SF1">
    <property type="entry name" value="RIBOSOMAL RNA SMALL SUBUNIT METHYLTRANSFERASE I"/>
    <property type="match status" value="1"/>
</dbReference>
<evidence type="ECO:0000313" key="8">
    <source>
        <dbReference type="EMBL" id="OZG55226.1"/>
    </source>
</evidence>
<evidence type="ECO:0000256" key="6">
    <source>
        <dbReference type="HAMAP-Rule" id="MF_01877"/>
    </source>
</evidence>
<dbReference type="PIRSF" id="PIRSF005917">
    <property type="entry name" value="MTase_YraL"/>
    <property type="match status" value="1"/>
</dbReference>
<dbReference type="Gene3D" id="3.40.1010.10">
    <property type="entry name" value="Cobalt-precorrin-4 Transmethylase, Domain 1"/>
    <property type="match status" value="1"/>
</dbReference>